<dbReference type="Pfam" id="PF03061">
    <property type="entry name" value="4HBT"/>
    <property type="match status" value="1"/>
</dbReference>
<evidence type="ECO:0000259" key="3">
    <source>
        <dbReference type="Pfam" id="PF03061"/>
    </source>
</evidence>
<proteinExistence type="inferred from homology"/>
<dbReference type="PIRSF" id="PIRSF003230">
    <property type="entry name" value="YbgC"/>
    <property type="match status" value="1"/>
</dbReference>
<keyword evidence="2" id="KW-0378">Hydrolase</keyword>
<dbReference type="AlphaFoldDB" id="A0AAE9ZJS0"/>
<organism evidence="4 5">
    <name type="scientific">Hyphococcus flavus</name>
    <dbReference type="NCBI Taxonomy" id="1866326"/>
    <lineage>
        <taxon>Bacteria</taxon>
        <taxon>Pseudomonadati</taxon>
        <taxon>Pseudomonadota</taxon>
        <taxon>Alphaproteobacteria</taxon>
        <taxon>Parvularculales</taxon>
        <taxon>Parvularculaceae</taxon>
        <taxon>Hyphococcus</taxon>
    </lineage>
</organism>
<keyword evidence="5" id="KW-1185">Reference proteome</keyword>
<dbReference type="GO" id="GO:0047617">
    <property type="term" value="F:fatty acyl-CoA hydrolase activity"/>
    <property type="evidence" value="ECO:0007669"/>
    <property type="project" value="TreeGrafter"/>
</dbReference>
<dbReference type="InterPro" id="IPR050563">
    <property type="entry name" value="4-hydroxybenzoyl-CoA_TE"/>
</dbReference>
<dbReference type="PROSITE" id="PS01328">
    <property type="entry name" value="4HBCOA_THIOESTERASE"/>
    <property type="match status" value="1"/>
</dbReference>
<protein>
    <submittedName>
        <fullName evidence="4">Tol-pal system-associated acyl-CoA thioesterase</fullName>
    </submittedName>
</protein>
<reference evidence="4" key="1">
    <citation type="submission" date="2023-02" db="EMBL/GenBank/DDBJ databases">
        <title>Genome sequence of Hyphococcus flavus.</title>
        <authorList>
            <person name="Rong J.-C."/>
            <person name="Zhao Q."/>
            <person name="Yi M."/>
            <person name="Wu J.-Y."/>
        </authorList>
    </citation>
    <scope>NUCLEOTIDE SEQUENCE</scope>
    <source>
        <strain evidence="4">MCCC 1K03223</strain>
    </source>
</reference>
<dbReference type="Proteomes" id="UP001214043">
    <property type="component" value="Chromosome"/>
</dbReference>
<evidence type="ECO:0000313" key="5">
    <source>
        <dbReference type="Proteomes" id="UP001214043"/>
    </source>
</evidence>
<dbReference type="PANTHER" id="PTHR31793">
    <property type="entry name" value="4-HYDROXYBENZOYL-COA THIOESTERASE FAMILY MEMBER"/>
    <property type="match status" value="1"/>
</dbReference>
<dbReference type="InterPro" id="IPR006684">
    <property type="entry name" value="YbgC/YbaW"/>
</dbReference>
<gene>
    <name evidence="4" type="primary">ybgC</name>
    <name evidence="4" type="ORF">PUV54_04185</name>
</gene>
<sequence>MGDLLRRLFLAAQARLPPIWGMTEQRTHLLTVRIYYEDTDFSGVVYHAAYLKFFERGRTEALRAVGVNHSDMLEREEPLAFAVRKMTTEWIAPAKIDDLLEVRTRFLEAKGARMFLAQEIWREKILIARAEVEAACMSLSGRPRRLPGEIIDRFGKSAKSRESR</sequence>
<dbReference type="InterPro" id="IPR029069">
    <property type="entry name" value="HotDog_dom_sf"/>
</dbReference>
<evidence type="ECO:0000313" key="4">
    <source>
        <dbReference type="EMBL" id="WDI32391.1"/>
    </source>
</evidence>
<feature type="domain" description="Thioesterase" evidence="3">
    <location>
        <begin position="43"/>
        <end position="125"/>
    </location>
</feature>
<dbReference type="InterPro" id="IPR014166">
    <property type="entry name" value="Tol-Pal_acyl-CoA_thioesterase"/>
</dbReference>
<evidence type="ECO:0000256" key="1">
    <source>
        <dbReference type="ARBA" id="ARBA00005953"/>
    </source>
</evidence>
<dbReference type="InterPro" id="IPR008272">
    <property type="entry name" value="HB-CoA_thioesterase_AS"/>
</dbReference>
<dbReference type="KEGG" id="hfl:PUV54_04185"/>
<dbReference type="EMBL" id="CP118166">
    <property type="protein sequence ID" value="WDI32391.1"/>
    <property type="molecule type" value="Genomic_DNA"/>
</dbReference>
<dbReference type="CDD" id="cd00586">
    <property type="entry name" value="4HBT"/>
    <property type="match status" value="1"/>
</dbReference>
<dbReference type="RefSeq" id="WP_274494312.1">
    <property type="nucleotide sequence ID" value="NZ_CP118166.1"/>
</dbReference>
<dbReference type="Gene3D" id="3.10.129.10">
    <property type="entry name" value="Hotdog Thioesterase"/>
    <property type="match status" value="1"/>
</dbReference>
<dbReference type="NCBIfam" id="TIGR02799">
    <property type="entry name" value="thio_ybgC"/>
    <property type="match status" value="1"/>
</dbReference>
<dbReference type="PANTHER" id="PTHR31793:SF37">
    <property type="entry name" value="ACYL-COA THIOESTER HYDROLASE YBGC"/>
    <property type="match status" value="1"/>
</dbReference>
<evidence type="ECO:0000256" key="2">
    <source>
        <dbReference type="ARBA" id="ARBA00022801"/>
    </source>
</evidence>
<dbReference type="SUPFAM" id="SSF54637">
    <property type="entry name" value="Thioesterase/thiol ester dehydrase-isomerase"/>
    <property type="match status" value="1"/>
</dbReference>
<dbReference type="InterPro" id="IPR006683">
    <property type="entry name" value="Thioestr_dom"/>
</dbReference>
<dbReference type="FunFam" id="3.10.129.10:FF:000004">
    <property type="entry name" value="Tol-pal system-associated acyl-CoA thioesterase"/>
    <property type="match status" value="1"/>
</dbReference>
<name>A0AAE9ZJS0_9PROT</name>
<dbReference type="NCBIfam" id="TIGR00051">
    <property type="entry name" value="YbgC/FadM family acyl-CoA thioesterase"/>
    <property type="match status" value="1"/>
</dbReference>
<accession>A0AAE9ZJS0</accession>
<comment type="similarity">
    <text evidence="1">Belongs to the 4-hydroxybenzoyl-CoA thioesterase family.</text>
</comment>